<gene>
    <name evidence="2" type="ORF">GCM10007890_28710</name>
</gene>
<accession>A0AA37WUA4</accession>
<dbReference type="EMBL" id="BSPL01000017">
    <property type="protein sequence ID" value="GLS70858.1"/>
    <property type="molecule type" value="Genomic_DNA"/>
</dbReference>
<dbReference type="Proteomes" id="UP001157440">
    <property type="component" value="Unassembled WGS sequence"/>
</dbReference>
<name>A0AA37WUA4_9HYPH</name>
<keyword evidence="1" id="KW-0812">Transmembrane</keyword>
<feature type="transmembrane region" description="Helical" evidence="1">
    <location>
        <begin position="6"/>
        <end position="25"/>
    </location>
</feature>
<keyword evidence="1" id="KW-0472">Membrane</keyword>
<evidence type="ECO:0000313" key="3">
    <source>
        <dbReference type="Proteomes" id="UP001157440"/>
    </source>
</evidence>
<sequence>MVAMGTFIFGTLGGLVIAGCAAIYARQTLIEEAQSETDGHF</sequence>
<reference evidence="3" key="1">
    <citation type="journal article" date="2019" name="Int. J. Syst. Evol. Microbiol.">
        <title>The Global Catalogue of Microorganisms (GCM) 10K type strain sequencing project: providing services to taxonomists for standard genome sequencing and annotation.</title>
        <authorList>
            <consortium name="The Broad Institute Genomics Platform"/>
            <consortium name="The Broad Institute Genome Sequencing Center for Infectious Disease"/>
            <person name="Wu L."/>
            <person name="Ma J."/>
        </authorList>
    </citation>
    <scope>NUCLEOTIDE SEQUENCE [LARGE SCALE GENOMIC DNA]</scope>
    <source>
        <strain evidence="3">NBRC 103632</strain>
    </source>
</reference>
<keyword evidence="3" id="KW-1185">Reference proteome</keyword>
<evidence type="ECO:0000313" key="2">
    <source>
        <dbReference type="EMBL" id="GLS70858.1"/>
    </source>
</evidence>
<comment type="caution">
    <text evidence="2">The sequence shown here is derived from an EMBL/GenBank/DDBJ whole genome shotgun (WGS) entry which is preliminary data.</text>
</comment>
<organism evidence="2 3">
    <name type="scientific">Methylobacterium tardum</name>
    <dbReference type="NCBI Taxonomy" id="374432"/>
    <lineage>
        <taxon>Bacteria</taxon>
        <taxon>Pseudomonadati</taxon>
        <taxon>Pseudomonadota</taxon>
        <taxon>Alphaproteobacteria</taxon>
        <taxon>Hyphomicrobiales</taxon>
        <taxon>Methylobacteriaceae</taxon>
        <taxon>Methylobacterium</taxon>
    </lineage>
</organism>
<dbReference type="AlphaFoldDB" id="A0AA37WUA4"/>
<protein>
    <submittedName>
        <fullName evidence="2">Uncharacterized protein</fullName>
    </submittedName>
</protein>
<keyword evidence="1" id="KW-1133">Transmembrane helix</keyword>
<proteinExistence type="predicted"/>
<evidence type="ECO:0000256" key="1">
    <source>
        <dbReference type="SAM" id="Phobius"/>
    </source>
</evidence>